<dbReference type="EMBL" id="BMFF01000003">
    <property type="protein sequence ID" value="GGD00475.1"/>
    <property type="molecule type" value="Genomic_DNA"/>
</dbReference>
<keyword evidence="5 18" id="KW-0479">Metal-binding</keyword>
<comment type="caution">
    <text evidence="22">The sequence shown here is derived from an EMBL/GenBank/DDBJ whole genome shotgun (WGS) entry which is preliminary data.</text>
</comment>
<feature type="binding site" evidence="18">
    <location>
        <begin position="129"/>
        <end position="135"/>
    </location>
    <ligand>
        <name>(6S)-NADPHX</name>
        <dbReference type="ChEBI" id="CHEBI:64076"/>
    </ligand>
</feature>
<comment type="catalytic activity">
    <reaction evidence="1 18 19">
        <text>(6R)-NADHX = (6S)-NADHX</text>
        <dbReference type="Rhea" id="RHEA:32215"/>
        <dbReference type="ChEBI" id="CHEBI:64074"/>
        <dbReference type="ChEBI" id="CHEBI:64075"/>
        <dbReference type="EC" id="5.1.99.6"/>
    </reaction>
</comment>
<evidence type="ECO:0000256" key="17">
    <source>
        <dbReference type="HAMAP-Rule" id="MF_01965"/>
    </source>
</evidence>
<comment type="subunit">
    <text evidence="17">Homotetramer.</text>
</comment>
<evidence type="ECO:0000256" key="12">
    <source>
        <dbReference type="ARBA" id="ARBA00023239"/>
    </source>
</evidence>
<comment type="cofactor">
    <cofactor evidence="18 19">
        <name>K(+)</name>
        <dbReference type="ChEBI" id="CHEBI:29103"/>
    </cofactor>
    <text evidence="18 19">Binds 1 potassium ion per subunit.</text>
</comment>
<feature type="binding site" evidence="17">
    <location>
        <position position="258"/>
    </location>
    <ligand>
        <name>(6S)-NADPHX</name>
        <dbReference type="ChEBI" id="CHEBI:64076"/>
    </ligand>
</feature>
<dbReference type="CDD" id="cd01171">
    <property type="entry name" value="YXKO-related"/>
    <property type="match status" value="1"/>
</dbReference>
<feature type="binding site" evidence="17">
    <location>
        <position position="438"/>
    </location>
    <ligand>
        <name>AMP</name>
        <dbReference type="ChEBI" id="CHEBI:456215"/>
    </ligand>
</feature>
<dbReference type="HAMAP" id="MF_01966">
    <property type="entry name" value="NADHX_epimerase"/>
    <property type="match status" value="1"/>
</dbReference>
<evidence type="ECO:0000256" key="10">
    <source>
        <dbReference type="ARBA" id="ARBA00023027"/>
    </source>
</evidence>
<feature type="binding site" evidence="18">
    <location>
        <position position="140"/>
    </location>
    <ligand>
        <name>(6S)-NADPHX</name>
        <dbReference type="ChEBI" id="CHEBI:64076"/>
    </ligand>
</feature>
<evidence type="ECO:0000256" key="14">
    <source>
        <dbReference type="ARBA" id="ARBA00025153"/>
    </source>
</evidence>
<dbReference type="Gene3D" id="3.40.50.10260">
    <property type="entry name" value="YjeF N-terminal domain"/>
    <property type="match status" value="1"/>
</dbReference>
<keyword evidence="12 17" id="KW-0456">Lyase</keyword>
<dbReference type="NCBIfam" id="TIGR00196">
    <property type="entry name" value="yjeF_cterm"/>
    <property type="match status" value="1"/>
</dbReference>
<comment type="similarity">
    <text evidence="3 19">In the N-terminal section; belongs to the NnrE/AIBP family.</text>
</comment>
<dbReference type="HAMAP" id="MF_01965">
    <property type="entry name" value="NADHX_dehydratase"/>
    <property type="match status" value="1"/>
</dbReference>
<dbReference type="InterPro" id="IPR000631">
    <property type="entry name" value="CARKD"/>
</dbReference>
<evidence type="ECO:0000256" key="18">
    <source>
        <dbReference type="HAMAP-Rule" id="MF_01966"/>
    </source>
</evidence>
<name>A0ABQ1PP86_9GAMM</name>
<dbReference type="SUPFAM" id="SSF53613">
    <property type="entry name" value="Ribokinase-like"/>
    <property type="match status" value="1"/>
</dbReference>
<gene>
    <name evidence="18" type="primary">nnrE</name>
    <name evidence="17" type="synonym">nnrD</name>
    <name evidence="22" type="ORF">GCM10007418_19690</name>
</gene>
<dbReference type="EC" id="4.2.1.136" evidence="19"/>
<organism evidence="22 23">
    <name type="scientific">Halopseudomonas salina</name>
    <dbReference type="NCBI Taxonomy" id="1323744"/>
    <lineage>
        <taxon>Bacteria</taxon>
        <taxon>Pseudomonadati</taxon>
        <taxon>Pseudomonadota</taxon>
        <taxon>Gammaproteobacteria</taxon>
        <taxon>Pseudomonadales</taxon>
        <taxon>Pseudomonadaceae</taxon>
        <taxon>Halopseudomonas</taxon>
    </lineage>
</organism>
<feature type="binding site" evidence="17">
    <location>
        <begin position="406"/>
        <end position="410"/>
    </location>
    <ligand>
        <name>AMP</name>
        <dbReference type="ChEBI" id="CHEBI:456215"/>
    </ligand>
</feature>
<proteinExistence type="inferred from homology"/>
<dbReference type="NCBIfam" id="TIGR00197">
    <property type="entry name" value="yjeF_nterm"/>
    <property type="match status" value="1"/>
</dbReference>
<protein>
    <recommendedName>
        <fullName evidence="19">Bifunctional NAD(P)H-hydrate repair enzyme</fullName>
    </recommendedName>
    <alternativeName>
        <fullName evidence="19">Nicotinamide nucleotide repair protein</fullName>
    </alternativeName>
    <domain>
        <recommendedName>
            <fullName evidence="19">ADP-dependent (S)-NAD(P)H-hydrate dehydratase</fullName>
            <ecNumber evidence="19">4.2.1.136</ecNumber>
        </recommendedName>
        <alternativeName>
            <fullName evidence="19">ADP-dependent NAD(P)HX dehydratase</fullName>
        </alternativeName>
    </domain>
    <domain>
        <recommendedName>
            <fullName evidence="19">NAD(P)H-hydrate epimerase</fullName>
            <ecNumber evidence="19">5.1.99.6</ecNumber>
        </recommendedName>
    </domain>
</protein>
<dbReference type="PIRSF" id="PIRSF017184">
    <property type="entry name" value="Nnr"/>
    <property type="match status" value="1"/>
</dbReference>
<keyword evidence="6 17" id="KW-0547">Nucleotide-binding</keyword>
<dbReference type="Pfam" id="PF03853">
    <property type="entry name" value="YjeF_N"/>
    <property type="match status" value="1"/>
</dbReference>
<evidence type="ECO:0000256" key="7">
    <source>
        <dbReference type="ARBA" id="ARBA00022840"/>
    </source>
</evidence>
<evidence type="ECO:0000256" key="4">
    <source>
        <dbReference type="ARBA" id="ARBA00009524"/>
    </source>
</evidence>
<comment type="function">
    <text evidence="18">Catalyzes the epimerization of the S- and R-forms of NAD(P)HX, a damaged form of NAD(P)H that is a result of enzymatic or heat-dependent hydration. This is a prerequisite for the S-specific NAD(P)H-hydrate dehydratase to allow the repair of both epimers of NAD(P)HX.</text>
</comment>
<feature type="binding site" evidence="18">
    <location>
        <position position="63"/>
    </location>
    <ligand>
        <name>K(+)</name>
        <dbReference type="ChEBI" id="CHEBI:29103"/>
    </ligand>
</feature>
<feature type="domain" description="YjeF N-terminal" evidence="21">
    <location>
        <begin position="15"/>
        <end position="215"/>
    </location>
</feature>
<evidence type="ECO:0000256" key="9">
    <source>
        <dbReference type="ARBA" id="ARBA00022958"/>
    </source>
</evidence>
<keyword evidence="7 17" id="KW-0067">ATP-binding</keyword>
<evidence type="ECO:0000313" key="23">
    <source>
        <dbReference type="Proteomes" id="UP000638188"/>
    </source>
</evidence>
<dbReference type="Proteomes" id="UP000638188">
    <property type="component" value="Unassembled WGS sequence"/>
</dbReference>
<evidence type="ECO:0000256" key="3">
    <source>
        <dbReference type="ARBA" id="ARBA00006001"/>
    </source>
</evidence>
<comment type="catalytic activity">
    <reaction evidence="2 18 19">
        <text>(6R)-NADPHX = (6S)-NADPHX</text>
        <dbReference type="Rhea" id="RHEA:32227"/>
        <dbReference type="ChEBI" id="CHEBI:64076"/>
        <dbReference type="ChEBI" id="CHEBI:64077"/>
        <dbReference type="EC" id="5.1.99.6"/>
    </reaction>
</comment>
<feature type="binding site" evidence="18">
    <location>
        <position position="161"/>
    </location>
    <ligand>
        <name>K(+)</name>
        <dbReference type="ChEBI" id="CHEBI:29103"/>
    </ligand>
</feature>
<dbReference type="PANTHER" id="PTHR12592">
    <property type="entry name" value="ATP-DEPENDENT (S)-NAD(P)H-HYDRATE DEHYDRATASE FAMILY MEMBER"/>
    <property type="match status" value="1"/>
</dbReference>
<keyword evidence="11 18" id="KW-0413">Isomerase</keyword>
<feature type="domain" description="YjeF C-terminal" evidence="20">
    <location>
        <begin position="223"/>
        <end position="497"/>
    </location>
</feature>
<dbReference type="SUPFAM" id="SSF64153">
    <property type="entry name" value="YjeF N-terminal domain-like"/>
    <property type="match status" value="1"/>
</dbReference>
<evidence type="ECO:0000259" key="20">
    <source>
        <dbReference type="PROSITE" id="PS51383"/>
    </source>
</evidence>
<feature type="binding site" evidence="17">
    <location>
        <position position="439"/>
    </location>
    <ligand>
        <name>(6S)-NADPHX</name>
        <dbReference type="ChEBI" id="CHEBI:64076"/>
    </ligand>
</feature>
<feature type="binding site" evidence="17">
    <location>
        <position position="369"/>
    </location>
    <ligand>
        <name>(6S)-NADPHX</name>
        <dbReference type="ChEBI" id="CHEBI:64076"/>
    </ligand>
</feature>
<feature type="binding site" evidence="18">
    <location>
        <position position="158"/>
    </location>
    <ligand>
        <name>(6S)-NADPHX</name>
        <dbReference type="ChEBI" id="CHEBI:64076"/>
    </ligand>
</feature>
<dbReference type="InterPro" id="IPR030677">
    <property type="entry name" value="Nnr"/>
</dbReference>
<dbReference type="InterPro" id="IPR036652">
    <property type="entry name" value="YjeF_N_dom_sf"/>
</dbReference>
<comment type="function">
    <text evidence="14 19">Bifunctional enzyme that catalyzes the epimerization of the S- and R-forms of NAD(P)HX and the dehydration of the S-form of NAD(P)HX at the expense of ADP, which is converted to AMP. This allows the repair of both epimers of NAD(P)HX, a damaged form of NAD(P)H that is a result of enzymatic or heat-dependent hydration.</text>
</comment>
<feature type="binding site" evidence="18">
    <location>
        <position position="125"/>
    </location>
    <ligand>
        <name>K(+)</name>
        <dbReference type="ChEBI" id="CHEBI:29103"/>
    </ligand>
</feature>
<evidence type="ECO:0000256" key="6">
    <source>
        <dbReference type="ARBA" id="ARBA00022741"/>
    </source>
</evidence>
<feature type="binding site" evidence="17">
    <location>
        <position position="319"/>
    </location>
    <ligand>
        <name>(6S)-NADPHX</name>
        <dbReference type="ChEBI" id="CHEBI:64076"/>
    </ligand>
</feature>
<evidence type="ECO:0000256" key="2">
    <source>
        <dbReference type="ARBA" id="ARBA00000909"/>
    </source>
</evidence>
<evidence type="ECO:0000256" key="13">
    <source>
        <dbReference type="ARBA" id="ARBA00023268"/>
    </source>
</evidence>
<feature type="binding site" evidence="18">
    <location>
        <begin position="62"/>
        <end position="66"/>
    </location>
    <ligand>
        <name>(6S)-NADPHX</name>
        <dbReference type="ChEBI" id="CHEBI:64076"/>
    </ligand>
</feature>
<dbReference type="PROSITE" id="PS51383">
    <property type="entry name" value="YJEF_C_3"/>
    <property type="match status" value="1"/>
</dbReference>
<evidence type="ECO:0000256" key="16">
    <source>
        <dbReference type="ARBA" id="ARBA00049209"/>
    </source>
</evidence>
<dbReference type="PROSITE" id="PS51385">
    <property type="entry name" value="YJEF_N"/>
    <property type="match status" value="1"/>
</dbReference>
<comment type="similarity">
    <text evidence="18">Belongs to the NnrE/AIBP family.</text>
</comment>
<comment type="catalytic activity">
    <reaction evidence="16 17 19">
        <text>(6S)-NADPHX + ADP = AMP + phosphate + NADPH + H(+)</text>
        <dbReference type="Rhea" id="RHEA:32235"/>
        <dbReference type="ChEBI" id="CHEBI:15378"/>
        <dbReference type="ChEBI" id="CHEBI:43474"/>
        <dbReference type="ChEBI" id="CHEBI:57783"/>
        <dbReference type="ChEBI" id="CHEBI:64076"/>
        <dbReference type="ChEBI" id="CHEBI:456215"/>
        <dbReference type="ChEBI" id="CHEBI:456216"/>
        <dbReference type="EC" id="4.2.1.136"/>
    </reaction>
</comment>
<dbReference type="InterPro" id="IPR029056">
    <property type="entry name" value="Ribokinase-like"/>
</dbReference>
<evidence type="ECO:0000256" key="15">
    <source>
        <dbReference type="ARBA" id="ARBA00048238"/>
    </source>
</evidence>
<comment type="function">
    <text evidence="17">Catalyzes the dehydration of the S-form of NAD(P)HX at the expense of ADP, which is converted to AMP. Together with NAD(P)HX epimerase, which catalyzes the epimerization of the S- and R-forms, the enzyme allows the repair of both epimers of NAD(P)HX, a damaged form of NAD(P)H that is a result of enzymatic or heat-dependent hydration.</text>
</comment>
<evidence type="ECO:0000256" key="11">
    <source>
        <dbReference type="ARBA" id="ARBA00023235"/>
    </source>
</evidence>
<evidence type="ECO:0000256" key="8">
    <source>
        <dbReference type="ARBA" id="ARBA00022857"/>
    </source>
</evidence>
<keyword evidence="8 17" id="KW-0521">NADP</keyword>
<keyword evidence="13" id="KW-0511">Multifunctional enzyme</keyword>
<dbReference type="Gene3D" id="3.40.1190.20">
    <property type="match status" value="1"/>
</dbReference>
<comment type="cofactor">
    <cofactor evidence="17">
        <name>Mg(2+)</name>
        <dbReference type="ChEBI" id="CHEBI:18420"/>
    </cofactor>
</comment>
<comment type="similarity">
    <text evidence="17">Belongs to the NnrD/CARKD family.</text>
</comment>
<evidence type="ECO:0000256" key="19">
    <source>
        <dbReference type="PIRNR" id="PIRNR017184"/>
    </source>
</evidence>
<keyword evidence="23" id="KW-1185">Reference proteome</keyword>
<dbReference type="EC" id="5.1.99.6" evidence="19"/>
<comment type="catalytic activity">
    <reaction evidence="15 17 19">
        <text>(6S)-NADHX + ADP = AMP + phosphate + NADH + H(+)</text>
        <dbReference type="Rhea" id="RHEA:32223"/>
        <dbReference type="ChEBI" id="CHEBI:15378"/>
        <dbReference type="ChEBI" id="CHEBI:43474"/>
        <dbReference type="ChEBI" id="CHEBI:57945"/>
        <dbReference type="ChEBI" id="CHEBI:64074"/>
        <dbReference type="ChEBI" id="CHEBI:456215"/>
        <dbReference type="ChEBI" id="CHEBI:456216"/>
        <dbReference type="EC" id="4.2.1.136"/>
    </reaction>
</comment>
<reference evidence="23" key="1">
    <citation type="journal article" date="2019" name="Int. J. Syst. Evol. Microbiol.">
        <title>The Global Catalogue of Microorganisms (GCM) 10K type strain sequencing project: providing services to taxonomists for standard genome sequencing and annotation.</title>
        <authorList>
            <consortium name="The Broad Institute Genomics Platform"/>
            <consortium name="The Broad Institute Genome Sequencing Center for Infectious Disease"/>
            <person name="Wu L."/>
            <person name="Ma J."/>
        </authorList>
    </citation>
    <scope>NUCLEOTIDE SEQUENCE [LARGE SCALE GENOMIC DNA]</scope>
    <source>
        <strain evidence="23">CGMCC 1.12482</strain>
    </source>
</reference>
<dbReference type="Pfam" id="PF01256">
    <property type="entry name" value="Carb_kinase"/>
    <property type="match status" value="1"/>
</dbReference>
<sequence length="500" mass="51940">MTITLPTHIYNAAQTRAIDAAIIAGGVEGGELMQRAAGALWEQLLRRWPDEDVLTVLCGGGNNGGDGYLVACLARMAGWDVRVLALCAPEKLHGDAQRAYRLAMAEGIEITAWQEGESLRGVVLDAMLGTGLDAEVREPYAGAIRAINASGLPTVSVDLPSGLHADSGVVLGEAVTADMTVTFITLKIGLFTGQGPDHVGELHFARLADMPAEMTLPVAHRLGLEGWSETLAPRPRSSHKGMFGHALVIGGGPGMGGAVLLAAETALRSGAGKVSAATRSVHIAPLLTRCPEVMVHSVDDPQGLEELMAGASVLVVGPGLGRSSWAQEIMDLVLRSDLPKVLDADALNIIAERFVDGRDLGENCIITPHPAEAARLLGCSTSDIQQDRLQALEKLTRRYGCAVVLKGVGSLVGGGEPGGEPVGLCTAGNPGMATAGMGDVLSGLCGALLAQKLPSGTAARYATLLHALAGDQAAEQGQRGLLATDLMMAIRRLLNIREIT</sequence>
<dbReference type="RefSeq" id="WP_150278296.1">
    <property type="nucleotide sequence ID" value="NZ_BMFF01000003.1"/>
</dbReference>
<evidence type="ECO:0000259" key="21">
    <source>
        <dbReference type="PROSITE" id="PS51385"/>
    </source>
</evidence>
<comment type="similarity">
    <text evidence="4 19">In the C-terminal section; belongs to the NnrD/CARKD family.</text>
</comment>
<keyword evidence="9 18" id="KW-0630">Potassium</keyword>
<dbReference type="InterPro" id="IPR004443">
    <property type="entry name" value="YjeF_N_dom"/>
</dbReference>
<accession>A0ABQ1PP86</accession>
<dbReference type="PANTHER" id="PTHR12592:SF0">
    <property type="entry name" value="ATP-DEPENDENT (S)-NAD(P)H-HYDRATE DEHYDRATASE"/>
    <property type="match status" value="1"/>
</dbReference>
<evidence type="ECO:0000256" key="1">
    <source>
        <dbReference type="ARBA" id="ARBA00000013"/>
    </source>
</evidence>
<keyword evidence="10 17" id="KW-0520">NAD</keyword>
<evidence type="ECO:0000313" key="22">
    <source>
        <dbReference type="EMBL" id="GGD00475.1"/>
    </source>
</evidence>
<evidence type="ECO:0000256" key="5">
    <source>
        <dbReference type="ARBA" id="ARBA00022723"/>
    </source>
</evidence>